<dbReference type="PANTHER" id="PTHR40788:SF2">
    <property type="entry name" value="CLR5 DOMAIN-CONTAINING PROTEIN"/>
    <property type="match status" value="1"/>
</dbReference>
<keyword evidence="2" id="KW-1185">Reference proteome</keyword>
<evidence type="ECO:0000313" key="2">
    <source>
        <dbReference type="Proteomes" id="UP000249757"/>
    </source>
</evidence>
<dbReference type="Proteomes" id="UP000249757">
    <property type="component" value="Unassembled WGS sequence"/>
</dbReference>
<proteinExistence type="predicted"/>
<reference evidence="2" key="1">
    <citation type="journal article" date="2022" name="Microb. Genom.">
        <title>A global pangenome for the wheat fungal pathogen Pyrenophora tritici-repentis and prediction of effector protein structural homology.</title>
        <authorList>
            <person name="Moolhuijzen P.M."/>
            <person name="See P.T."/>
            <person name="Shi G."/>
            <person name="Powell H.R."/>
            <person name="Cockram J."/>
            <person name="Jorgensen L.N."/>
            <person name="Benslimane H."/>
            <person name="Strelkov S.E."/>
            <person name="Turner J."/>
            <person name="Liu Z."/>
            <person name="Moffat C.S."/>
        </authorList>
    </citation>
    <scope>NUCLEOTIDE SEQUENCE [LARGE SCALE GENOMIC DNA]</scope>
</reference>
<protein>
    <submittedName>
        <fullName evidence="1">Uncharacterized protein</fullName>
    </submittedName>
</protein>
<evidence type="ECO:0000313" key="1">
    <source>
        <dbReference type="EMBL" id="KAI1520480.1"/>
    </source>
</evidence>
<comment type="caution">
    <text evidence="1">The sequence shown here is derived from an EMBL/GenBank/DDBJ whole genome shotgun (WGS) entry which is preliminary data.</text>
</comment>
<organism evidence="1 2">
    <name type="scientific">Pyrenophora tritici-repentis</name>
    <dbReference type="NCBI Taxonomy" id="45151"/>
    <lineage>
        <taxon>Eukaryota</taxon>
        <taxon>Fungi</taxon>
        <taxon>Dikarya</taxon>
        <taxon>Ascomycota</taxon>
        <taxon>Pezizomycotina</taxon>
        <taxon>Dothideomycetes</taxon>
        <taxon>Pleosporomycetidae</taxon>
        <taxon>Pleosporales</taxon>
        <taxon>Pleosporineae</taxon>
        <taxon>Pleosporaceae</taxon>
        <taxon>Pyrenophora</taxon>
    </lineage>
</organism>
<accession>A0A922T3B5</accession>
<gene>
    <name evidence="1" type="ORF">Ptr86124_000848</name>
</gene>
<sequence>MSEEVLLCGHVQEQPPASDLEMHRDFGQTDFSDLLMAAPYRNRRSLDFSRLRDYFSALYTSAKDHILALREDPSYFAEVFEELAYHSPKEIVIEAYTMFAAWKELYEILDRLVEAFQGNSHDRFSCLMGEFDCRTRNVSVLLSKMIHGYHATAPNIRKFYVREDDSTASPKLKFMRGSIGTSEEIQLIVAFQQLYHTLENPLPDQVLHHILDNMATILRNSKPARDLMSPRVSELFTQLTIVGECLMHCSLWRETPKGYAVDHDMPHSHDEKFLKWLYHPDCCQLPVQSINPFRGKLAYPVHKVRNSHNVKTMRTVEANLDKFWECVDRFYQRTTGISQHRVIKQCISESGRMQRTPSWEEPWTTKPKPQEIQKYVTGTFNKLAIQEKVKNKTKGNAAAPKVVEPAADSNAPAHETSAPPQTFKLDRRTYKTMRALFHVSCSDTEDFPKAIKWDEFKRAMVRLGFATEKLQGSA</sequence>
<dbReference type="OrthoDB" id="2922289at2759"/>
<dbReference type="EMBL" id="NRDI02000001">
    <property type="protein sequence ID" value="KAI1520480.1"/>
    <property type="molecule type" value="Genomic_DNA"/>
</dbReference>
<dbReference type="AlphaFoldDB" id="A0A922T3B5"/>
<name>A0A922T3B5_9PLEO</name>
<dbReference type="PANTHER" id="PTHR40788">
    <property type="entry name" value="CLR5 DOMAIN-CONTAINING PROTEIN-RELATED"/>
    <property type="match status" value="1"/>
</dbReference>